<dbReference type="Gene3D" id="3.30.200.20">
    <property type="entry name" value="Phosphorylase Kinase, domain 1"/>
    <property type="match status" value="1"/>
</dbReference>
<accession>A0A4U1IDX4</accession>
<feature type="transmembrane region" description="Helical" evidence="6">
    <location>
        <begin position="324"/>
        <end position="344"/>
    </location>
</feature>
<sequence>MDEAPGDVPPGFALDATVPADLPVPLSRRRLPPALVARYEDIRFVGEGGMGTVYRARDPRLGRTVALKLLKGDDPELWRRFIGEARSQARIQHDHVCRVYEAGQADGEPYISMQFIDGEPLSNVAPGISLEQRVRVMREISAAVHEAHRLGLIHRDIKPGNILVERREDGALKPYIMDFGLAREVEEKGQTQTGAVVGTPAYMPPEQAKGEVRALDRRADVYSLGATLYDVLAGRPPFVAEHPWKLLMRVVFEEPQPLGKVTKGVPLDLETIVMKCIERDPSRRYDSARALSEDLQRYLDGEPIQARRASFGYVAWKKARKHKLLATFGVMFLALGLGVSGAWVRAGRRAAERERLAQALGEDVKEMELFLRSAYAMPVHDVERERDVVRGRLAAIEARMKAAGEVGEGPGQYALGRGALALGDAEGARAHLERAVAAGYAPPELRYALGRAFGELYRRALADTRRITNEEARKQKVAEIERALRDPALAHLRAAVAAKVEAPAYAEGLIALYEGKDEAAHALAKEAFEKAPWMYEAKKLEGDALYAMGSKYRHDAAFDFDKMKGYFEPAALAYAAAADLARSDPEMHRATCELWEKMALATDAIGKPPDHEVGVAEAACARAVQASSRDGDTRVQRAALLHSRFLAAIRSGVGIEAAEAAALAAVEEAVRFRPQDVAALYARAVTMYLQATVRSMHGDVVDVAEAVRAYETVLTLEPRFTWALNELGQVYLIQAEFDRLHGKDPRPLLDSATRRFDEALAADPAFTLPVFGKIRASTRRLWYESEHGLDASDSVRALEGAAALVERHKLGGFLPAFYAAKAWRFRAAHELSLGRDPRASIAAGVEKIHAFEAPGAETGFLLQELAELRLVEAEHGRATGLAPPLDFRPLRDAVREAAERDASDIDRHDIVARMDLVTALVLAAQGKAEEKDFETAAAALRPLVGKVRNDPRPYQTLAAIHVRKAAWLASKGNPSDVDVSAGLSMVEKALVIHPNDPKVLATKGELLLLRARAARGQDPKAAARAASEAFAAALRENPRLAESHGEMVKEAKALE</sequence>
<name>A0A4U1IDX4_9BACT</name>
<dbReference type="SMART" id="SM00220">
    <property type="entry name" value="S_TKc"/>
    <property type="match status" value="1"/>
</dbReference>
<dbReference type="PANTHER" id="PTHR43289:SF6">
    <property type="entry name" value="SERINE_THREONINE-PROTEIN KINASE NEKL-3"/>
    <property type="match status" value="1"/>
</dbReference>
<dbReference type="InterPro" id="IPR000719">
    <property type="entry name" value="Prot_kinase_dom"/>
</dbReference>
<keyword evidence="4 5" id="KW-0067">ATP-binding</keyword>
<dbReference type="InterPro" id="IPR011009">
    <property type="entry name" value="Kinase-like_dom_sf"/>
</dbReference>
<dbReference type="PROSITE" id="PS00108">
    <property type="entry name" value="PROTEIN_KINASE_ST"/>
    <property type="match status" value="1"/>
</dbReference>
<keyword evidence="3 8" id="KW-0418">Kinase</keyword>
<keyword evidence="6" id="KW-1133">Transmembrane helix</keyword>
<keyword evidence="9" id="KW-1185">Reference proteome</keyword>
<evidence type="ECO:0000313" key="8">
    <source>
        <dbReference type="EMBL" id="TKC91873.1"/>
    </source>
</evidence>
<dbReference type="Gene3D" id="1.10.510.10">
    <property type="entry name" value="Transferase(Phosphotransferase) domain 1"/>
    <property type="match status" value="1"/>
</dbReference>
<evidence type="ECO:0000256" key="3">
    <source>
        <dbReference type="ARBA" id="ARBA00022777"/>
    </source>
</evidence>
<protein>
    <submittedName>
        <fullName evidence="8">Serine/threonine protein kinase</fullName>
    </submittedName>
</protein>
<dbReference type="OrthoDB" id="9801841at2"/>
<evidence type="ECO:0000256" key="5">
    <source>
        <dbReference type="PROSITE-ProRule" id="PRU10141"/>
    </source>
</evidence>
<keyword evidence="6" id="KW-0812">Transmembrane</keyword>
<evidence type="ECO:0000313" key="9">
    <source>
        <dbReference type="Proteomes" id="UP000309215"/>
    </source>
</evidence>
<gene>
    <name evidence="8" type="ORF">E8A74_50605</name>
</gene>
<dbReference type="PROSITE" id="PS00107">
    <property type="entry name" value="PROTEIN_KINASE_ATP"/>
    <property type="match status" value="1"/>
</dbReference>
<dbReference type="PROSITE" id="PS50011">
    <property type="entry name" value="PROTEIN_KINASE_DOM"/>
    <property type="match status" value="1"/>
</dbReference>
<keyword evidence="1" id="KW-0808">Transferase</keyword>
<evidence type="ECO:0000256" key="4">
    <source>
        <dbReference type="ARBA" id="ARBA00022840"/>
    </source>
</evidence>
<dbReference type="InterPro" id="IPR008271">
    <property type="entry name" value="Ser/Thr_kinase_AS"/>
</dbReference>
<dbReference type="InterPro" id="IPR017441">
    <property type="entry name" value="Protein_kinase_ATP_BS"/>
</dbReference>
<dbReference type="SUPFAM" id="SSF56112">
    <property type="entry name" value="Protein kinase-like (PK-like)"/>
    <property type="match status" value="1"/>
</dbReference>
<dbReference type="SUPFAM" id="SSF48452">
    <property type="entry name" value="TPR-like"/>
    <property type="match status" value="1"/>
</dbReference>
<keyword evidence="6" id="KW-0472">Membrane</keyword>
<feature type="domain" description="Protein kinase" evidence="7">
    <location>
        <begin position="39"/>
        <end position="299"/>
    </location>
</feature>
<dbReference type="InterPro" id="IPR011990">
    <property type="entry name" value="TPR-like_helical_dom_sf"/>
</dbReference>
<dbReference type="RefSeq" id="WP_136936410.1">
    <property type="nucleotide sequence ID" value="NZ_SSMQ01000141.1"/>
</dbReference>
<reference evidence="8 9" key="1">
    <citation type="submission" date="2019-04" db="EMBL/GenBank/DDBJ databases">
        <authorList>
            <person name="Li Y."/>
            <person name="Wang J."/>
        </authorList>
    </citation>
    <scope>NUCLEOTIDE SEQUENCE [LARGE SCALE GENOMIC DNA]</scope>
    <source>
        <strain evidence="8 9">DSM 14668</strain>
    </source>
</reference>
<dbReference type="Gene3D" id="1.25.40.10">
    <property type="entry name" value="Tetratricopeptide repeat domain"/>
    <property type="match status" value="2"/>
</dbReference>
<organism evidence="8 9">
    <name type="scientific">Polyangium fumosum</name>
    <dbReference type="NCBI Taxonomy" id="889272"/>
    <lineage>
        <taxon>Bacteria</taxon>
        <taxon>Pseudomonadati</taxon>
        <taxon>Myxococcota</taxon>
        <taxon>Polyangia</taxon>
        <taxon>Polyangiales</taxon>
        <taxon>Polyangiaceae</taxon>
        <taxon>Polyangium</taxon>
    </lineage>
</organism>
<proteinExistence type="predicted"/>
<dbReference type="Pfam" id="PF00069">
    <property type="entry name" value="Pkinase"/>
    <property type="match status" value="1"/>
</dbReference>
<dbReference type="EMBL" id="SSMQ01000141">
    <property type="protein sequence ID" value="TKC91873.1"/>
    <property type="molecule type" value="Genomic_DNA"/>
</dbReference>
<dbReference type="Proteomes" id="UP000309215">
    <property type="component" value="Unassembled WGS sequence"/>
</dbReference>
<dbReference type="GO" id="GO:0004674">
    <property type="term" value="F:protein serine/threonine kinase activity"/>
    <property type="evidence" value="ECO:0007669"/>
    <property type="project" value="UniProtKB-KW"/>
</dbReference>
<evidence type="ECO:0000256" key="2">
    <source>
        <dbReference type="ARBA" id="ARBA00022741"/>
    </source>
</evidence>
<dbReference type="CDD" id="cd14014">
    <property type="entry name" value="STKc_PknB_like"/>
    <property type="match status" value="1"/>
</dbReference>
<comment type="caution">
    <text evidence="8">The sequence shown here is derived from an EMBL/GenBank/DDBJ whole genome shotgun (WGS) entry which is preliminary data.</text>
</comment>
<dbReference type="AlphaFoldDB" id="A0A4U1IDX4"/>
<keyword evidence="2 5" id="KW-0547">Nucleotide-binding</keyword>
<dbReference type="PANTHER" id="PTHR43289">
    <property type="entry name" value="MITOGEN-ACTIVATED PROTEIN KINASE KINASE KINASE 20-RELATED"/>
    <property type="match status" value="1"/>
</dbReference>
<evidence type="ECO:0000259" key="7">
    <source>
        <dbReference type="PROSITE" id="PS50011"/>
    </source>
</evidence>
<dbReference type="GO" id="GO:0005524">
    <property type="term" value="F:ATP binding"/>
    <property type="evidence" value="ECO:0007669"/>
    <property type="project" value="UniProtKB-UniRule"/>
</dbReference>
<feature type="binding site" evidence="5">
    <location>
        <position position="68"/>
    </location>
    <ligand>
        <name>ATP</name>
        <dbReference type="ChEBI" id="CHEBI:30616"/>
    </ligand>
</feature>
<keyword evidence="8" id="KW-0723">Serine/threonine-protein kinase</keyword>
<evidence type="ECO:0000256" key="1">
    <source>
        <dbReference type="ARBA" id="ARBA00022679"/>
    </source>
</evidence>
<evidence type="ECO:0000256" key="6">
    <source>
        <dbReference type="SAM" id="Phobius"/>
    </source>
</evidence>